<keyword evidence="1" id="KW-1133">Transmembrane helix</keyword>
<keyword evidence="3" id="KW-1185">Reference proteome</keyword>
<gene>
    <name evidence="2" type="ORF">ACFSAG_08815</name>
</gene>
<keyword evidence="1" id="KW-0812">Transmembrane</keyword>
<protein>
    <submittedName>
        <fullName evidence="2">Uncharacterized protein</fullName>
    </submittedName>
</protein>
<dbReference type="RefSeq" id="WP_374615200.1">
    <property type="nucleotide sequence ID" value="NZ_JBHUEL010000008.1"/>
</dbReference>
<comment type="caution">
    <text evidence="2">The sequence shown here is derived from an EMBL/GenBank/DDBJ whole genome shotgun (WGS) entry which is preliminary data.</text>
</comment>
<feature type="transmembrane region" description="Helical" evidence="1">
    <location>
        <begin position="81"/>
        <end position="101"/>
    </location>
</feature>
<feature type="transmembrane region" description="Helical" evidence="1">
    <location>
        <begin position="47"/>
        <end position="69"/>
    </location>
</feature>
<organism evidence="2 3">
    <name type="scientific">Sphingorhabdus buctiana</name>
    <dbReference type="NCBI Taxonomy" id="1508805"/>
    <lineage>
        <taxon>Bacteria</taxon>
        <taxon>Pseudomonadati</taxon>
        <taxon>Pseudomonadota</taxon>
        <taxon>Alphaproteobacteria</taxon>
        <taxon>Sphingomonadales</taxon>
        <taxon>Sphingomonadaceae</taxon>
        <taxon>Sphingorhabdus</taxon>
    </lineage>
</organism>
<feature type="transmembrane region" description="Helical" evidence="1">
    <location>
        <begin position="151"/>
        <end position="168"/>
    </location>
</feature>
<dbReference type="Proteomes" id="UP001597215">
    <property type="component" value="Unassembled WGS sequence"/>
</dbReference>
<feature type="transmembrane region" description="Helical" evidence="1">
    <location>
        <begin position="121"/>
        <end position="139"/>
    </location>
</feature>
<name>A0ABW4ME44_9SPHN</name>
<proteinExistence type="predicted"/>
<accession>A0ABW4ME44</accession>
<evidence type="ECO:0000313" key="3">
    <source>
        <dbReference type="Proteomes" id="UP001597215"/>
    </source>
</evidence>
<sequence length="192" mass="21457">MMSQFEFIFSLYSLLLGLSLVELLSGLGRTVKARLHVDEEAKAGYRIGWLTPLLGLFVMLDLLSFWGAAWAVRDIIAVSGGWMMGTMLFASAYYLAAHLVFPESIPKNGDLDPHYFHVRQIVLGMLFALLLVQLTFYFTEPTLYARLVNPQALILTAVLIALMTAAFFVKSKVMNIIVLSALIVRYAAVYLI</sequence>
<reference evidence="3" key="1">
    <citation type="journal article" date="2019" name="Int. J. Syst. Evol. Microbiol.">
        <title>The Global Catalogue of Microorganisms (GCM) 10K type strain sequencing project: providing services to taxonomists for standard genome sequencing and annotation.</title>
        <authorList>
            <consortium name="The Broad Institute Genomics Platform"/>
            <consortium name="The Broad Institute Genome Sequencing Center for Infectious Disease"/>
            <person name="Wu L."/>
            <person name="Ma J."/>
        </authorList>
    </citation>
    <scope>NUCLEOTIDE SEQUENCE [LARGE SCALE GENOMIC DNA]</scope>
    <source>
        <strain evidence="3">CGMCC 1.12449</strain>
    </source>
</reference>
<evidence type="ECO:0000256" key="1">
    <source>
        <dbReference type="SAM" id="Phobius"/>
    </source>
</evidence>
<evidence type="ECO:0000313" key="2">
    <source>
        <dbReference type="EMBL" id="MFD1766943.1"/>
    </source>
</evidence>
<dbReference type="EMBL" id="JBHUEL010000008">
    <property type="protein sequence ID" value="MFD1766943.1"/>
    <property type="molecule type" value="Genomic_DNA"/>
</dbReference>
<keyword evidence="1" id="KW-0472">Membrane</keyword>